<dbReference type="AlphaFoldDB" id="A0A9N8KI42"/>
<evidence type="ECO:0000259" key="1">
    <source>
        <dbReference type="Pfam" id="PF22980"/>
    </source>
</evidence>
<dbReference type="Proteomes" id="UP000745764">
    <property type="component" value="Unassembled WGS sequence"/>
</dbReference>
<reference evidence="2" key="1">
    <citation type="submission" date="2020-06" db="EMBL/GenBank/DDBJ databases">
        <authorList>
            <person name="Onetto C."/>
        </authorList>
    </citation>
    <scope>NUCLEOTIDE SEQUENCE</scope>
</reference>
<dbReference type="OrthoDB" id="3944408at2759"/>
<sequence length="402" mass="45169">MPAKIDTELNLRFLYICFKHSNFSTVASYFQIKAPAARMRLMRLRQALEAESSKEGFKEKDRKRRLNPFKAKDKMYVNDGEDDDDEALDDVPLMQRLHTRMMRIKREEGFMIKNGDGTLIKDEDTATVKNEDDDFWAKKEENVDEQEERAMIIAGDREVGGTYFKSEINDSHPDVQQQTTPVGKEGAVNPENASTVYAPSPVQQHVRAPYPSLSQGATMAKPGPSPSLVTQHSVPYLSSVKLERRDYGYGRDQHIPAHPTNAVPFNFRAYDHTTTSTPHFQHSDTAKPEHTNNSGHPVPFHGYNSISRPDIFDPFAQNKPETAYGNPHVTPPSNIASPFRLDMFNTALTNSVTPGTEARLRRDSIVSVVDSQMVVDDASEASSDMGYPSPVARQSYQNINFG</sequence>
<feature type="non-terminal residue" evidence="2">
    <location>
        <position position="402"/>
    </location>
</feature>
<organism evidence="2 3">
    <name type="scientific">Aureobasidium uvarum</name>
    <dbReference type="NCBI Taxonomy" id="2773716"/>
    <lineage>
        <taxon>Eukaryota</taxon>
        <taxon>Fungi</taxon>
        <taxon>Dikarya</taxon>
        <taxon>Ascomycota</taxon>
        <taxon>Pezizomycotina</taxon>
        <taxon>Dothideomycetes</taxon>
        <taxon>Dothideomycetidae</taxon>
        <taxon>Dothideales</taxon>
        <taxon>Saccotheciaceae</taxon>
        <taxon>Aureobasidium</taxon>
    </lineage>
</organism>
<dbReference type="EMBL" id="CAINUL010000003">
    <property type="protein sequence ID" value="CAD0108775.1"/>
    <property type="molecule type" value="Genomic_DNA"/>
</dbReference>
<dbReference type="Pfam" id="PF22980">
    <property type="entry name" value="Myb_DNA-bind_8"/>
    <property type="match status" value="1"/>
</dbReference>
<proteinExistence type="predicted"/>
<dbReference type="InterPro" id="IPR054505">
    <property type="entry name" value="Myb_DNA-bind_8"/>
</dbReference>
<accession>A0A9N8KI42</accession>
<keyword evidence="3" id="KW-1185">Reference proteome</keyword>
<protein>
    <recommendedName>
        <fullName evidence="1">Myb-like DNA-binding domain-containing protein</fullName>
    </recommendedName>
</protein>
<name>A0A9N8KI42_9PEZI</name>
<evidence type="ECO:0000313" key="2">
    <source>
        <dbReference type="EMBL" id="CAD0108775.1"/>
    </source>
</evidence>
<feature type="domain" description="Myb-like DNA-binding" evidence="1">
    <location>
        <begin position="8"/>
        <end position="49"/>
    </location>
</feature>
<comment type="caution">
    <text evidence="2">The sequence shown here is derived from an EMBL/GenBank/DDBJ whole genome shotgun (WGS) entry which is preliminary data.</text>
</comment>
<evidence type="ECO:0000313" key="3">
    <source>
        <dbReference type="Proteomes" id="UP000745764"/>
    </source>
</evidence>
<gene>
    <name evidence="2" type="ORF">AWRI4620_LOCUS3030</name>
</gene>